<accession>A0A9D1Q5C9</accession>
<evidence type="ECO:0000259" key="5">
    <source>
        <dbReference type="SMART" id="SM00796"/>
    </source>
</evidence>
<keyword evidence="3" id="KW-0067">ATP-binding</keyword>
<evidence type="ECO:0000256" key="1">
    <source>
        <dbReference type="ARBA" id="ARBA00022741"/>
    </source>
</evidence>
<dbReference type="PANTHER" id="PTHR34698">
    <property type="entry name" value="5-OXOPROLINASE SUBUNIT B"/>
    <property type="match status" value="1"/>
</dbReference>
<organism evidence="6 7">
    <name type="scientific">Candidatus Ignatzschineria merdigallinarum</name>
    <dbReference type="NCBI Taxonomy" id="2838621"/>
    <lineage>
        <taxon>Bacteria</taxon>
        <taxon>Pseudomonadati</taxon>
        <taxon>Pseudomonadota</taxon>
        <taxon>Gammaproteobacteria</taxon>
        <taxon>Cardiobacteriales</taxon>
        <taxon>Ignatzschineriaceae</taxon>
        <taxon>Ignatzschineria</taxon>
    </lineage>
</organism>
<evidence type="ECO:0000256" key="2">
    <source>
        <dbReference type="ARBA" id="ARBA00022801"/>
    </source>
</evidence>
<evidence type="ECO:0000313" key="7">
    <source>
        <dbReference type="Proteomes" id="UP000823934"/>
    </source>
</evidence>
<reference evidence="6" key="1">
    <citation type="journal article" date="2021" name="PeerJ">
        <title>Extensive microbial diversity within the chicken gut microbiome revealed by metagenomics and culture.</title>
        <authorList>
            <person name="Gilroy R."/>
            <person name="Ravi A."/>
            <person name="Getino M."/>
            <person name="Pursley I."/>
            <person name="Horton D.L."/>
            <person name="Alikhan N.F."/>
            <person name="Baker D."/>
            <person name="Gharbi K."/>
            <person name="Hall N."/>
            <person name="Watson M."/>
            <person name="Adriaenssens E.M."/>
            <person name="Foster-Nyarko E."/>
            <person name="Jarju S."/>
            <person name="Secka A."/>
            <person name="Antonio M."/>
            <person name="Oren A."/>
            <person name="Chaudhuri R.R."/>
            <person name="La Ragione R."/>
            <person name="Hildebrand F."/>
            <person name="Pallen M.J."/>
        </authorList>
    </citation>
    <scope>NUCLEOTIDE SEQUENCE</scope>
    <source>
        <strain evidence="6">CHK160-9182</strain>
    </source>
</reference>
<dbReference type="PANTHER" id="PTHR34698:SF2">
    <property type="entry name" value="5-OXOPROLINASE SUBUNIT B"/>
    <property type="match status" value="1"/>
</dbReference>
<protein>
    <submittedName>
        <fullName evidence="6">Carboxyltransferase domain-containing protein</fullName>
    </submittedName>
</protein>
<dbReference type="SMART" id="SM00796">
    <property type="entry name" value="AHS1"/>
    <property type="match status" value="1"/>
</dbReference>
<keyword evidence="4" id="KW-1133">Transmembrane helix</keyword>
<name>A0A9D1Q5C9_9GAMM</name>
<dbReference type="GO" id="GO:0016787">
    <property type="term" value="F:hydrolase activity"/>
    <property type="evidence" value="ECO:0007669"/>
    <property type="project" value="UniProtKB-KW"/>
</dbReference>
<keyword evidence="2" id="KW-0378">Hydrolase</keyword>
<evidence type="ECO:0000256" key="4">
    <source>
        <dbReference type="SAM" id="Phobius"/>
    </source>
</evidence>
<dbReference type="InterPro" id="IPR010016">
    <property type="entry name" value="PxpB"/>
</dbReference>
<reference evidence="6" key="2">
    <citation type="submission" date="2021-04" db="EMBL/GenBank/DDBJ databases">
        <authorList>
            <person name="Gilroy R."/>
        </authorList>
    </citation>
    <scope>NUCLEOTIDE SEQUENCE</scope>
    <source>
        <strain evidence="6">CHK160-9182</strain>
    </source>
</reference>
<keyword evidence="1" id="KW-0547">Nucleotide-binding</keyword>
<keyword evidence="4" id="KW-0472">Membrane</keyword>
<dbReference type="SUPFAM" id="SSF50891">
    <property type="entry name" value="Cyclophilin-like"/>
    <property type="match status" value="1"/>
</dbReference>
<proteinExistence type="predicted"/>
<evidence type="ECO:0000313" key="6">
    <source>
        <dbReference type="EMBL" id="HIW07090.1"/>
    </source>
</evidence>
<dbReference type="Proteomes" id="UP000823934">
    <property type="component" value="Unassembled WGS sequence"/>
</dbReference>
<sequence length="288" mass="32695">MTIRYVPSGDEFIFVELSEDMSLDAFFKGMAITKKLEEMAVPGVLEICPANASYQVRFDPDVITVDALLNILKEIEEESARVQMQLKTRLIEIPVFFNDPWTTEVAQKFRDRHQEPESKNDMEYAAKLNGYENVQAFFNAYVGSPWFVSMVGFVAGLPFLFQMVERDKQIEVPKYLSPRTDTPKQTVAMGGCFSCIYAVRGAGGYQMMGITPIPIFDVDAKGAHMNGEMVFFKPGDIVRFVPINQEEYDRYVADAEAGTIELKIRDVDFCTETFLKDPVSYNRQLLEG</sequence>
<dbReference type="InterPro" id="IPR003833">
    <property type="entry name" value="CT_C_D"/>
</dbReference>
<gene>
    <name evidence="6" type="ORF">H9889_07165</name>
</gene>
<feature type="domain" description="Carboxyltransferase" evidence="5">
    <location>
        <begin position="3"/>
        <end position="232"/>
    </location>
</feature>
<dbReference type="EMBL" id="DXHP01000161">
    <property type="protein sequence ID" value="HIW07090.1"/>
    <property type="molecule type" value="Genomic_DNA"/>
</dbReference>
<dbReference type="InterPro" id="IPR029000">
    <property type="entry name" value="Cyclophilin-like_dom_sf"/>
</dbReference>
<keyword evidence="4" id="KW-0812">Transmembrane</keyword>
<dbReference type="Gene3D" id="3.30.1360.40">
    <property type="match status" value="1"/>
</dbReference>
<dbReference type="GO" id="GO:0005524">
    <property type="term" value="F:ATP binding"/>
    <property type="evidence" value="ECO:0007669"/>
    <property type="project" value="UniProtKB-KW"/>
</dbReference>
<dbReference type="Pfam" id="PF02682">
    <property type="entry name" value="CT_C_D"/>
    <property type="match status" value="1"/>
</dbReference>
<dbReference type="Gene3D" id="2.40.100.10">
    <property type="entry name" value="Cyclophilin-like"/>
    <property type="match status" value="1"/>
</dbReference>
<feature type="transmembrane region" description="Helical" evidence="4">
    <location>
        <begin position="146"/>
        <end position="164"/>
    </location>
</feature>
<evidence type="ECO:0000256" key="3">
    <source>
        <dbReference type="ARBA" id="ARBA00022840"/>
    </source>
</evidence>
<dbReference type="SUPFAM" id="SSF160467">
    <property type="entry name" value="PH0987 N-terminal domain-like"/>
    <property type="match status" value="1"/>
</dbReference>
<comment type="caution">
    <text evidence="6">The sequence shown here is derived from an EMBL/GenBank/DDBJ whole genome shotgun (WGS) entry which is preliminary data.</text>
</comment>
<dbReference type="AlphaFoldDB" id="A0A9D1Q5C9"/>